<keyword evidence="5 6" id="KW-0472">Membrane</keyword>
<evidence type="ECO:0000313" key="7">
    <source>
        <dbReference type="EMBL" id="EXZ41738.1"/>
    </source>
</evidence>
<evidence type="ECO:0000256" key="3">
    <source>
        <dbReference type="ARBA" id="ARBA00022692"/>
    </source>
</evidence>
<dbReference type="InterPro" id="IPR002797">
    <property type="entry name" value="Polysacc_synth"/>
</dbReference>
<dbReference type="Proteomes" id="UP000022272">
    <property type="component" value="Unassembled WGS sequence"/>
</dbReference>
<dbReference type="RefSeq" id="WP_025813847.1">
    <property type="nucleotide sequence ID" value="NZ_JGDM01000189.1"/>
</dbReference>
<dbReference type="PATRIC" id="fig|1339280.3.peg.4882"/>
<comment type="caution">
    <text evidence="7">The sequence shown here is derived from an EMBL/GenBank/DDBJ whole genome shotgun (WGS) entry which is preliminary data.</text>
</comment>
<dbReference type="GO" id="GO:0005886">
    <property type="term" value="C:plasma membrane"/>
    <property type="evidence" value="ECO:0007669"/>
    <property type="project" value="UniProtKB-SubCell"/>
</dbReference>
<keyword evidence="4 6" id="KW-1133">Transmembrane helix</keyword>
<keyword evidence="3 6" id="KW-0812">Transmembrane</keyword>
<feature type="transmembrane region" description="Helical" evidence="6">
    <location>
        <begin position="388"/>
        <end position="408"/>
    </location>
</feature>
<sequence length="418" mass="47524">MAKSVECIKPYKGLISNFSYLSVLEVLKVVFPLLTVPYLFRVLGVDIYGLVVFAQSIIAYLSILISFGLEIKATKDIAVYREDKKKLSEIVLTITYLKFLLFLSVALIFVIIVFTSSFFASHKLLYILSLSIVFNDIMLPYWYFQGIEQMKYITLIRFTVVSVFTALTFIVIRSPEDYIYVNLLQGLGGVVGGGMIYYLIFIKHSLSFYIPPLDTAKLYFKESLPFFFSRLASLMNQTLAKVASGFFLGMEQVAVYDLAYKICGAACIPLQTINTALFPYNAKKQNTSFVKKMLYVSIALGVVLMSITVLFADFFVKILSGKEIIEAVYVTYILSGYVLMCSMSLYLGSPVLVAFGYFKPFNTSVIYSTLLLIAAYLILYLGNIFNLYMFSACLVIIESYIVIYRLWYCIKYRIIVFK</sequence>
<dbReference type="AlphaFoldDB" id="A0A015YC17"/>
<comment type="subcellular location">
    <subcellularLocation>
        <location evidence="1">Cell membrane</location>
        <topology evidence="1">Multi-pass membrane protein</topology>
    </subcellularLocation>
</comment>
<keyword evidence="2" id="KW-1003">Cell membrane</keyword>
<feature type="transmembrane region" description="Helical" evidence="6">
    <location>
        <begin position="90"/>
        <end position="118"/>
    </location>
</feature>
<protein>
    <submittedName>
        <fullName evidence="7">Polysaccharide biosynthesis family protein</fullName>
    </submittedName>
</protein>
<evidence type="ECO:0000256" key="4">
    <source>
        <dbReference type="ARBA" id="ARBA00022989"/>
    </source>
</evidence>
<feature type="transmembrane region" description="Helical" evidence="6">
    <location>
        <begin position="178"/>
        <end position="200"/>
    </location>
</feature>
<dbReference type="InterPro" id="IPR050833">
    <property type="entry name" value="Poly_Biosynth_Transport"/>
</dbReference>
<evidence type="ECO:0000256" key="2">
    <source>
        <dbReference type="ARBA" id="ARBA00022475"/>
    </source>
</evidence>
<organism evidence="7 8">
    <name type="scientific">Bacteroides fragilis str. 2-F-2 #4</name>
    <dbReference type="NCBI Taxonomy" id="1339280"/>
    <lineage>
        <taxon>Bacteria</taxon>
        <taxon>Pseudomonadati</taxon>
        <taxon>Bacteroidota</taxon>
        <taxon>Bacteroidia</taxon>
        <taxon>Bacteroidales</taxon>
        <taxon>Bacteroidaceae</taxon>
        <taxon>Bacteroides</taxon>
    </lineage>
</organism>
<dbReference type="EMBL" id="JGDM01000189">
    <property type="protein sequence ID" value="EXZ41738.1"/>
    <property type="molecule type" value="Genomic_DNA"/>
</dbReference>
<feature type="transmembrane region" description="Helical" evidence="6">
    <location>
        <begin position="332"/>
        <end position="358"/>
    </location>
</feature>
<dbReference type="Pfam" id="PF01943">
    <property type="entry name" value="Polysacc_synt"/>
    <property type="match status" value="1"/>
</dbReference>
<evidence type="ECO:0000256" key="1">
    <source>
        <dbReference type="ARBA" id="ARBA00004651"/>
    </source>
</evidence>
<evidence type="ECO:0000256" key="6">
    <source>
        <dbReference type="SAM" id="Phobius"/>
    </source>
</evidence>
<feature type="transmembrane region" description="Helical" evidence="6">
    <location>
        <begin position="155"/>
        <end position="172"/>
    </location>
</feature>
<accession>A0A015YC17</accession>
<evidence type="ECO:0000256" key="5">
    <source>
        <dbReference type="ARBA" id="ARBA00023136"/>
    </source>
</evidence>
<feature type="transmembrane region" description="Helical" evidence="6">
    <location>
        <begin position="365"/>
        <end position="382"/>
    </location>
</feature>
<gene>
    <name evidence="7" type="ORF">M076_5147</name>
</gene>
<dbReference type="PANTHER" id="PTHR30250:SF11">
    <property type="entry name" value="O-ANTIGEN TRANSPORTER-RELATED"/>
    <property type="match status" value="1"/>
</dbReference>
<evidence type="ECO:0000313" key="8">
    <source>
        <dbReference type="Proteomes" id="UP000022272"/>
    </source>
</evidence>
<proteinExistence type="predicted"/>
<name>A0A015YC17_BACFG</name>
<reference evidence="7 8" key="1">
    <citation type="submission" date="2014-02" db="EMBL/GenBank/DDBJ databases">
        <authorList>
            <person name="Sears C."/>
            <person name="Carroll K."/>
            <person name="Sack B.R."/>
            <person name="Qadri F."/>
            <person name="Myers L.L."/>
            <person name="Chung G.-T."/>
            <person name="Escheverria P."/>
            <person name="Fraser C.M."/>
            <person name="Sadzewicz L."/>
            <person name="Shefchek K.A."/>
            <person name="Tallon L."/>
            <person name="Das S.P."/>
            <person name="Daugherty S."/>
            <person name="Mongodin E.F."/>
        </authorList>
    </citation>
    <scope>NUCLEOTIDE SEQUENCE [LARGE SCALE GENOMIC DNA]</scope>
    <source>
        <strain evidence="7 8">2-F-2 #4</strain>
    </source>
</reference>
<feature type="transmembrane region" description="Helical" evidence="6">
    <location>
        <begin position="20"/>
        <end position="41"/>
    </location>
</feature>
<dbReference type="PANTHER" id="PTHR30250">
    <property type="entry name" value="PST FAMILY PREDICTED COLANIC ACID TRANSPORTER"/>
    <property type="match status" value="1"/>
</dbReference>
<feature type="transmembrane region" description="Helical" evidence="6">
    <location>
        <begin position="124"/>
        <end position="143"/>
    </location>
</feature>
<feature type="transmembrane region" description="Helical" evidence="6">
    <location>
        <begin position="293"/>
        <end position="312"/>
    </location>
</feature>
<feature type="transmembrane region" description="Helical" evidence="6">
    <location>
        <begin position="47"/>
        <end position="69"/>
    </location>
</feature>